<reference evidence="3 4" key="1">
    <citation type="journal article" date="2018" name="Sci. Rep.">
        <title>Raphidocelis subcapitata (=Pseudokirchneriella subcapitata) provides an insight into genome evolution and environmental adaptations in the Sphaeropleales.</title>
        <authorList>
            <person name="Suzuki S."/>
            <person name="Yamaguchi H."/>
            <person name="Nakajima N."/>
            <person name="Kawachi M."/>
        </authorList>
    </citation>
    <scope>NUCLEOTIDE SEQUENCE [LARGE SCALE GENOMIC DNA]</scope>
    <source>
        <strain evidence="3 4">NIES-35</strain>
    </source>
</reference>
<dbReference type="InterPro" id="IPR036457">
    <property type="entry name" value="PPM-type-like_dom_sf"/>
</dbReference>
<feature type="domain" description="PPM-type phosphatase" evidence="2">
    <location>
        <begin position="49"/>
        <end position="380"/>
    </location>
</feature>
<organism evidence="3 4">
    <name type="scientific">Raphidocelis subcapitata</name>
    <dbReference type="NCBI Taxonomy" id="307507"/>
    <lineage>
        <taxon>Eukaryota</taxon>
        <taxon>Viridiplantae</taxon>
        <taxon>Chlorophyta</taxon>
        <taxon>core chlorophytes</taxon>
        <taxon>Chlorophyceae</taxon>
        <taxon>CS clade</taxon>
        <taxon>Sphaeropleales</taxon>
        <taxon>Selenastraceae</taxon>
        <taxon>Raphidocelis</taxon>
    </lineage>
</organism>
<dbReference type="SUPFAM" id="SSF81606">
    <property type="entry name" value="PP2C-like"/>
    <property type="match status" value="1"/>
</dbReference>
<dbReference type="OrthoDB" id="10264738at2759"/>
<dbReference type="CDD" id="cd00143">
    <property type="entry name" value="PP2Cc"/>
    <property type="match status" value="1"/>
</dbReference>
<sequence>MQQLHASCGRRGAAAAPLTAAPRRAPPPRRRRCRAASTPRPAAAVGAIDIGVASVVGPRPTQEDAYLVVEADPRLPPGTVLAAVFDGHGGSLSSAWLKKELYPFLVPAALPAAAAALHSPDDDCGGSPEGDDAAAWRAPPGVIEGTLAKGVRSPRGAAAAMAAAFREADAALIDHLKAERGLEEIGASGSTALVALISPAGAVFANLGDCDALLCRAGGEAAMVARRHRVYGLGPDVMEEMERVEAAGGWIAEGRVCSILAVARAFGDPEFKGDGLKTLLRGGAKNGLWTESYAEAHTFTADPVICEPSVTAVTFSQPRDELLILATDGLWDAVPAAEAAAAARASLASGAGAAGAAEAVAELAVRRFARDNVTVIVVDLQKGQPRPAAAAGSGGGWLGGLFGR</sequence>
<comment type="caution">
    <text evidence="3">The sequence shown here is derived from an EMBL/GenBank/DDBJ whole genome shotgun (WGS) entry which is preliminary data.</text>
</comment>
<keyword evidence="4" id="KW-1185">Reference proteome</keyword>
<dbReference type="STRING" id="307507.A0A2V0P3D0"/>
<evidence type="ECO:0000313" key="4">
    <source>
        <dbReference type="Proteomes" id="UP000247498"/>
    </source>
</evidence>
<dbReference type="GO" id="GO:0004722">
    <property type="term" value="F:protein serine/threonine phosphatase activity"/>
    <property type="evidence" value="ECO:0007669"/>
    <property type="project" value="InterPro"/>
</dbReference>
<dbReference type="Pfam" id="PF00481">
    <property type="entry name" value="PP2C"/>
    <property type="match status" value="1"/>
</dbReference>
<dbReference type="InParanoid" id="A0A2V0P3D0"/>
<feature type="compositionally biased region" description="Low complexity" evidence="1">
    <location>
        <begin position="10"/>
        <end position="23"/>
    </location>
</feature>
<protein>
    <submittedName>
        <fullName evidence="3">Phosphatase 2C</fullName>
    </submittedName>
</protein>
<evidence type="ECO:0000256" key="1">
    <source>
        <dbReference type="SAM" id="MobiDB-lite"/>
    </source>
</evidence>
<dbReference type="EMBL" id="BDRX01000031">
    <property type="protein sequence ID" value="GBF92360.1"/>
    <property type="molecule type" value="Genomic_DNA"/>
</dbReference>
<accession>A0A2V0P3D0</accession>
<proteinExistence type="predicted"/>
<feature type="region of interest" description="Disordered" evidence="1">
    <location>
        <begin position="1"/>
        <end position="40"/>
    </location>
</feature>
<dbReference type="PANTHER" id="PTHR47992">
    <property type="entry name" value="PROTEIN PHOSPHATASE"/>
    <property type="match status" value="1"/>
</dbReference>
<dbReference type="Gene3D" id="3.60.40.10">
    <property type="entry name" value="PPM-type phosphatase domain"/>
    <property type="match status" value="1"/>
</dbReference>
<dbReference type="FunCoup" id="A0A2V0P3D0">
    <property type="interactions" value="441"/>
</dbReference>
<evidence type="ECO:0000313" key="3">
    <source>
        <dbReference type="EMBL" id="GBF92360.1"/>
    </source>
</evidence>
<name>A0A2V0P3D0_9CHLO</name>
<dbReference type="SMART" id="SM00332">
    <property type="entry name" value="PP2Cc"/>
    <property type="match status" value="1"/>
</dbReference>
<dbReference type="InterPro" id="IPR001932">
    <property type="entry name" value="PPM-type_phosphatase-like_dom"/>
</dbReference>
<dbReference type="Proteomes" id="UP000247498">
    <property type="component" value="Unassembled WGS sequence"/>
</dbReference>
<dbReference type="AlphaFoldDB" id="A0A2V0P3D0"/>
<gene>
    <name evidence="3" type="ORF">Rsub_05562</name>
</gene>
<evidence type="ECO:0000259" key="2">
    <source>
        <dbReference type="PROSITE" id="PS51746"/>
    </source>
</evidence>
<dbReference type="PROSITE" id="PS51746">
    <property type="entry name" value="PPM_2"/>
    <property type="match status" value="1"/>
</dbReference>
<dbReference type="InterPro" id="IPR015655">
    <property type="entry name" value="PP2C"/>
</dbReference>